<accession>A0A4Y7LCP5</accession>
<keyword evidence="6 10" id="KW-0472">Membrane</keyword>
<organism evidence="11 12">
    <name type="scientific">Papaver somniferum</name>
    <name type="common">Opium poppy</name>
    <dbReference type="NCBI Taxonomy" id="3469"/>
    <lineage>
        <taxon>Eukaryota</taxon>
        <taxon>Viridiplantae</taxon>
        <taxon>Streptophyta</taxon>
        <taxon>Embryophyta</taxon>
        <taxon>Tracheophyta</taxon>
        <taxon>Spermatophyta</taxon>
        <taxon>Magnoliopsida</taxon>
        <taxon>Ranunculales</taxon>
        <taxon>Papaveraceae</taxon>
        <taxon>Papaveroideae</taxon>
        <taxon>Papaver</taxon>
    </lineage>
</organism>
<evidence type="ECO:0000256" key="3">
    <source>
        <dbReference type="ARBA" id="ARBA00022679"/>
    </source>
</evidence>
<evidence type="ECO:0000256" key="2">
    <source>
        <dbReference type="ARBA" id="ARBA00022676"/>
    </source>
</evidence>
<evidence type="ECO:0000256" key="7">
    <source>
        <dbReference type="ARBA" id="ARBA00023316"/>
    </source>
</evidence>
<dbReference type="Gene3D" id="3.90.550.10">
    <property type="entry name" value="Spore Coat Polysaccharide Biosynthesis Protein SpsA, Chain A"/>
    <property type="match status" value="1"/>
</dbReference>
<dbReference type="AlphaFoldDB" id="A0A4Y7LCP5"/>
<dbReference type="InterPro" id="IPR005150">
    <property type="entry name" value="Cellulose_synth"/>
</dbReference>
<dbReference type="Gramene" id="RZC81949">
    <property type="protein sequence ID" value="RZC81949"/>
    <property type="gene ID" value="C5167_044534"/>
</dbReference>
<dbReference type="EMBL" id="CM010724">
    <property type="protein sequence ID" value="RZC81949.1"/>
    <property type="molecule type" value="Genomic_DNA"/>
</dbReference>
<dbReference type="InterPro" id="IPR029044">
    <property type="entry name" value="Nucleotide-diphossugar_trans"/>
</dbReference>
<comment type="subcellular location">
    <subcellularLocation>
        <location evidence="1">Endomembrane system</location>
        <topology evidence="1">Multi-pass membrane protein</topology>
    </subcellularLocation>
</comment>
<feature type="transmembrane region" description="Helical" evidence="10">
    <location>
        <begin position="517"/>
        <end position="535"/>
    </location>
</feature>
<feature type="transmembrane region" description="Helical" evidence="10">
    <location>
        <begin position="547"/>
        <end position="569"/>
    </location>
</feature>
<reference evidence="11 12" key="1">
    <citation type="journal article" date="2018" name="Science">
        <title>The opium poppy genome and morphinan production.</title>
        <authorList>
            <person name="Guo L."/>
            <person name="Winzer T."/>
            <person name="Yang X."/>
            <person name="Li Y."/>
            <person name="Ning Z."/>
            <person name="He Z."/>
            <person name="Teodor R."/>
            <person name="Lu Y."/>
            <person name="Bowser T.A."/>
            <person name="Graham I.A."/>
            <person name="Ye K."/>
        </authorList>
    </citation>
    <scope>NUCLEOTIDE SEQUENCE [LARGE SCALE GENOMIC DNA]</scope>
    <source>
        <strain evidence="12">cv. HN1</strain>
        <tissue evidence="11">Leaves</tissue>
    </source>
</reference>
<keyword evidence="4 10" id="KW-0812">Transmembrane</keyword>
<sequence length="573" mass="65065">MIIHPSDKISIYVSDDGGSELTLFAFMEAAKFATHWLPFCKKYKVEDRCPAAYFSSSHCSSTTHAEELKMMYETMKMKVESVVDRGCVGDEHIKTDKQREAFNRWAHGFTRQDHPIVVQVLLETGKDKDITGVEMPNLVYVSRQKSKASHHHFKAGALNVLLRVSAAMTNAPLILTLDCDMYSNDPATPLHMLCFMLDSKMSKYGYVQFPQRFHGINKNDIYGGENKRLFQINPIGMDGLAGTNYSIQSEAVLEMAQSVASCEYENGTRWGYKMGFRYGSLVEDYFTGYQLNCEGWDSVFYHPDRAAFWGDIPINVDDVLSQNKRWCVGLLEVAFSKHSPIIFGTKSRGILMGLTYSHFAFWGIWSIPVTIYAFIPQLTLLNGVSPFPEVSEPWFFLYVFVFLGSYIQDCLDFILMGGTFHRWWNDQRMWLIRGISSYFFGTIDFFLKSLGISTFGFDITSKVIDDEQNKHYEQGILEFGVASPLFVSLTTAAIINFIAFSVGVTRLILGHNKLEEICILLFLSGFGIVNCWPVYEAIVLRNDKGKIPLKNTILSSVLAFSLYSFSYCLTSKI</sequence>
<dbReference type="GO" id="GO:0071555">
    <property type="term" value="P:cell wall organization"/>
    <property type="evidence" value="ECO:0007669"/>
    <property type="project" value="UniProtKB-KW"/>
</dbReference>
<feature type="transmembrane region" description="Helical" evidence="10">
    <location>
        <begin position="356"/>
        <end position="375"/>
    </location>
</feature>
<dbReference type="GO" id="GO:0016760">
    <property type="term" value="F:cellulose synthase (UDP-forming) activity"/>
    <property type="evidence" value="ECO:0007669"/>
    <property type="project" value="InterPro"/>
</dbReference>
<dbReference type="GO" id="GO:0016020">
    <property type="term" value="C:membrane"/>
    <property type="evidence" value="ECO:0007669"/>
    <property type="project" value="InterPro"/>
</dbReference>
<dbReference type="SUPFAM" id="SSF53448">
    <property type="entry name" value="Nucleotide-diphospho-sugar transferases"/>
    <property type="match status" value="1"/>
</dbReference>
<dbReference type="GO" id="GO:0030244">
    <property type="term" value="P:cellulose biosynthetic process"/>
    <property type="evidence" value="ECO:0007669"/>
    <property type="project" value="InterPro"/>
</dbReference>
<feature type="transmembrane region" description="Helical" evidence="10">
    <location>
        <begin position="430"/>
        <end position="447"/>
    </location>
</feature>
<dbReference type="STRING" id="3469.A0A4Y7LCP5"/>
<feature type="binding site" evidence="9">
    <location>
        <position position="154"/>
    </location>
    <ligand>
        <name>Mn(2+)</name>
        <dbReference type="ChEBI" id="CHEBI:29035"/>
    </ligand>
</feature>
<gene>
    <name evidence="11" type="ORF">C5167_044534</name>
</gene>
<evidence type="ECO:0000256" key="9">
    <source>
        <dbReference type="PIRSR" id="PIRSR605150-3"/>
    </source>
</evidence>
<evidence type="ECO:0000256" key="8">
    <source>
        <dbReference type="PIRSR" id="PIRSR605150-2"/>
    </source>
</evidence>
<evidence type="ECO:0008006" key="13">
    <source>
        <dbReference type="Google" id="ProtNLM"/>
    </source>
</evidence>
<evidence type="ECO:0000313" key="12">
    <source>
        <dbReference type="Proteomes" id="UP000316621"/>
    </source>
</evidence>
<dbReference type="FunFam" id="3.90.550.10:FF:000135">
    <property type="entry name" value="Cellulose synthase-like protein G3"/>
    <property type="match status" value="1"/>
</dbReference>
<evidence type="ECO:0000256" key="6">
    <source>
        <dbReference type="ARBA" id="ARBA00023136"/>
    </source>
</evidence>
<keyword evidence="12" id="KW-1185">Reference proteome</keyword>
<name>A0A4Y7LCP5_PAPSO</name>
<dbReference type="GO" id="GO:0012505">
    <property type="term" value="C:endomembrane system"/>
    <property type="evidence" value="ECO:0007669"/>
    <property type="project" value="UniProtKB-SubCell"/>
</dbReference>
<feature type="transmembrane region" description="Helical" evidence="10">
    <location>
        <begin position="395"/>
        <end position="418"/>
    </location>
</feature>
<protein>
    <recommendedName>
        <fullName evidence="13">Glycosyltransferase 2-like domain-containing protein</fullName>
    </recommendedName>
</protein>
<feature type="binding site" evidence="9">
    <location>
        <position position="178"/>
    </location>
    <ligand>
        <name>Mn(2+)</name>
        <dbReference type="ChEBI" id="CHEBI:29035"/>
    </ligand>
</feature>
<dbReference type="Proteomes" id="UP000316621">
    <property type="component" value="Chromosome 10"/>
</dbReference>
<keyword evidence="5 10" id="KW-1133">Transmembrane helix</keyword>
<evidence type="ECO:0000256" key="4">
    <source>
        <dbReference type="ARBA" id="ARBA00022692"/>
    </source>
</evidence>
<feature type="transmembrane region" description="Helical" evidence="10">
    <location>
        <begin position="485"/>
        <end position="505"/>
    </location>
</feature>
<evidence type="ECO:0000256" key="5">
    <source>
        <dbReference type="ARBA" id="ARBA00022989"/>
    </source>
</evidence>
<feature type="binding site" evidence="8">
    <location>
        <position position="16"/>
    </location>
    <ligand>
        <name>UDP-alpha-D-glucose</name>
        <dbReference type="ChEBI" id="CHEBI:58885"/>
    </ligand>
</feature>
<keyword evidence="7" id="KW-0961">Cell wall biogenesis/degradation</keyword>
<dbReference type="Pfam" id="PF03552">
    <property type="entry name" value="Cellulose_synt"/>
    <property type="match status" value="2"/>
</dbReference>
<keyword evidence="3" id="KW-0808">Transferase</keyword>
<evidence type="ECO:0000313" key="11">
    <source>
        <dbReference type="EMBL" id="RZC81949.1"/>
    </source>
</evidence>
<dbReference type="PANTHER" id="PTHR13301">
    <property type="entry name" value="X-BOX TRANSCRIPTION FACTOR-RELATED"/>
    <property type="match status" value="1"/>
</dbReference>
<keyword evidence="2" id="KW-0328">Glycosyltransferase</keyword>
<evidence type="ECO:0000256" key="10">
    <source>
        <dbReference type="SAM" id="Phobius"/>
    </source>
</evidence>
<dbReference type="OMA" id="IMERCPD"/>
<proteinExistence type="predicted"/>
<evidence type="ECO:0000256" key="1">
    <source>
        <dbReference type="ARBA" id="ARBA00004127"/>
    </source>
</evidence>